<dbReference type="CDD" id="cd16917">
    <property type="entry name" value="HATPase_UhpB-NarQ-NarX-like"/>
    <property type="match status" value="1"/>
</dbReference>
<dbReference type="InterPro" id="IPR003594">
    <property type="entry name" value="HATPase_dom"/>
</dbReference>
<evidence type="ECO:0000259" key="3">
    <source>
        <dbReference type="PROSITE" id="PS50109"/>
    </source>
</evidence>
<gene>
    <name evidence="4" type="ORF">G8759_08650</name>
</gene>
<dbReference type="GO" id="GO:0046983">
    <property type="term" value="F:protein dimerization activity"/>
    <property type="evidence" value="ECO:0007669"/>
    <property type="project" value="InterPro"/>
</dbReference>
<dbReference type="KEGG" id="spib:G8759_08650"/>
<dbReference type="InterPro" id="IPR015943">
    <property type="entry name" value="WD40/YVTN_repeat-like_dom_sf"/>
</dbReference>
<dbReference type="Proteomes" id="UP000501802">
    <property type="component" value="Chromosome"/>
</dbReference>
<dbReference type="GO" id="GO:0000155">
    <property type="term" value="F:phosphorelay sensor kinase activity"/>
    <property type="evidence" value="ECO:0007669"/>
    <property type="project" value="InterPro"/>
</dbReference>
<keyword evidence="2" id="KW-0175">Coiled coil</keyword>
<dbReference type="Gene3D" id="2.130.10.10">
    <property type="entry name" value="YVTN repeat-like/Quinoprotein amine dehydrogenase"/>
    <property type="match status" value="5"/>
</dbReference>
<dbReference type="SMART" id="SM00387">
    <property type="entry name" value="HATPase_c"/>
    <property type="match status" value="1"/>
</dbReference>
<dbReference type="SUPFAM" id="SSF63829">
    <property type="entry name" value="Calcium-dependent phosphotriesterase"/>
    <property type="match status" value="2"/>
</dbReference>
<dbReference type="InterPro" id="IPR005467">
    <property type="entry name" value="His_kinase_dom"/>
</dbReference>
<dbReference type="PROSITE" id="PS50109">
    <property type="entry name" value="HIS_KIN"/>
    <property type="match status" value="1"/>
</dbReference>
<dbReference type="GO" id="GO:0016020">
    <property type="term" value="C:membrane"/>
    <property type="evidence" value="ECO:0007669"/>
    <property type="project" value="InterPro"/>
</dbReference>
<dbReference type="SUPFAM" id="SSF55874">
    <property type="entry name" value="ATPase domain of HSP90 chaperone/DNA topoisomerase II/histidine kinase"/>
    <property type="match status" value="1"/>
</dbReference>
<feature type="coiled-coil region" evidence="2">
    <location>
        <begin position="842"/>
        <end position="869"/>
    </location>
</feature>
<dbReference type="InterPro" id="IPR036890">
    <property type="entry name" value="HATPase_C_sf"/>
</dbReference>
<dbReference type="Gene3D" id="3.30.565.10">
    <property type="entry name" value="Histidine kinase-like ATPase, C-terminal domain"/>
    <property type="match status" value="1"/>
</dbReference>
<dbReference type="Pfam" id="PF07494">
    <property type="entry name" value="Reg_prop"/>
    <property type="match status" value="5"/>
</dbReference>
<evidence type="ECO:0000313" key="5">
    <source>
        <dbReference type="Proteomes" id="UP000501802"/>
    </source>
</evidence>
<evidence type="ECO:0000313" key="4">
    <source>
        <dbReference type="EMBL" id="QIP12688.1"/>
    </source>
</evidence>
<protein>
    <recommendedName>
        <fullName evidence="3">Histidine kinase domain-containing protein</fullName>
    </recommendedName>
</protein>
<name>A0A6G9AJQ8_9BACT</name>
<feature type="domain" description="Histidine kinase" evidence="3">
    <location>
        <begin position="869"/>
        <end position="1051"/>
    </location>
</feature>
<dbReference type="AlphaFoldDB" id="A0A6G9AJQ8"/>
<dbReference type="PANTHER" id="PTHR43547:SF2">
    <property type="entry name" value="HYBRID SIGNAL TRANSDUCTION HISTIDINE KINASE C"/>
    <property type="match status" value="1"/>
</dbReference>
<dbReference type="InterPro" id="IPR011110">
    <property type="entry name" value="Reg_prop"/>
</dbReference>
<sequence>MIDIFLRISWLVKFWSCRLLFIAGWVANLSLGEGRGQSHLIYPVIPPENINWVRLTTITQDQQGYIWLGGMGLYRFDGHRYTAYLHDPTNPNSLGGDKAEVVYCDRQGYVWIGLMGEGLDRFDPATGTFKHYRHNPRNSTSLSHDEVTTILEDKKGHLWIGTHGGLNRMDRRTGQFTRYQHNPSNPTSLSNDQVRVLYEDRNEVIWIGTGSEWGQTSVNAGGLNKFDPVSKTFMRFFHQADNPSSLADNKVRAIYEDSRGTFWVGTYGDGLHTMDRKRGHFTRYPYDAKRPDRLSRPFLKNKAAREPDGVSFIQEDSKGDIWIGAYKNGLNRYDPVLRQVQHMEAQPGQANSFQENGPWAFFTSADGVHWVSTFDGGLYRIVPTQSTIGFTHLGTTAHAFWQDRSGKLWIGTATGLQYQDRITGAGGWFKHNPAQPTNLGSDDVREVYQDRKGTIWIGTKGAGLNRYDSTTQTFYQFPHSRKDIPSLITDNVHVIREDRYGKLWLGTTQGLDEFDPATGHFIHHQHNPLDSTTLSDNGIPILLEDHTGTLWAGGYFKGGVNRYNHATRSFRRYLPGLRVTGMVEDHQGIIWVSGVGGLFRYDRSTDHFQPAFPTDLNKPTNITSVQLDTDNGLWISDLSGILNFIPNRNIVNRYGHLQGVNGRTMWEFSGYKAPDGQIFFGDRMGYYAFYPNRIQHRVRLAKTVITHIRVNGQTAQPSANPQDGSKQRFVHPLKLAYNQNDLSFGFTYMDYQSPETNRHQFKLDGFDQRWHVAGPDHLASYLHVPPGTYTFRVRGANSDGPWVEQQLGIIIQPPWWETTWFRLTSLMGLLLLTIFSIRRYTHTKLKRQKADLQRVLKVQEEERQRLAADLHDDLGGTLATIKGQLEMRAYATNGLQNPINLLEKAIRDLRLISHNLMPPEFRKLGLTEILREAIQRLDGSSPTRFLFVTFGEECRLDPENELIIYRIAIELVTNALKHAQASAITVQLLFHPKYLSLMIEDNGRGNRTKENQLDGLGLRNVRSRANYLNAELLVDAGINGTTITLTVPNGQPAENYAK</sequence>
<dbReference type="PANTHER" id="PTHR43547">
    <property type="entry name" value="TWO-COMPONENT HISTIDINE KINASE"/>
    <property type="match status" value="1"/>
</dbReference>
<reference evidence="4 5" key="1">
    <citation type="submission" date="2020-03" db="EMBL/GenBank/DDBJ databases">
        <authorList>
            <person name="Kim M.K."/>
        </authorList>
    </citation>
    <scope>NUCLEOTIDE SEQUENCE [LARGE SCALE GENOMIC DNA]</scope>
    <source>
        <strain evidence="4 5">BT328</strain>
    </source>
</reference>
<organism evidence="4 5">
    <name type="scientific">Spirosoma aureum</name>
    <dbReference type="NCBI Taxonomy" id="2692134"/>
    <lineage>
        <taxon>Bacteria</taxon>
        <taxon>Pseudomonadati</taxon>
        <taxon>Bacteroidota</taxon>
        <taxon>Cytophagia</taxon>
        <taxon>Cytophagales</taxon>
        <taxon>Cytophagaceae</taxon>
        <taxon>Spirosoma</taxon>
    </lineage>
</organism>
<keyword evidence="5" id="KW-1185">Reference proteome</keyword>
<dbReference type="Gene3D" id="1.20.5.1930">
    <property type="match status" value="1"/>
</dbReference>
<dbReference type="InterPro" id="IPR011712">
    <property type="entry name" value="Sig_transdc_His_kin_sub3_dim/P"/>
</dbReference>
<dbReference type="Gene3D" id="2.60.40.10">
    <property type="entry name" value="Immunoglobulins"/>
    <property type="match status" value="1"/>
</dbReference>
<dbReference type="InterPro" id="IPR011123">
    <property type="entry name" value="Y_Y_Y"/>
</dbReference>
<evidence type="ECO:0000256" key="2">
    <source>
        <dbReference type="SAM" id="Coils"/>
    </source>
</evidence>
<dbReference type="EMBL" id="CP050063">
    <property type="protein sequence ID" value="QIP12688.1"/>
    <property type="molecule type" value="Genomic_DNA"/>
</dbReference>
<evidence type="ECO:0000256" key="1">
    <source>
        <dbReference type="ARBA" id="ARBA00022553"/>
    </source>
</evidence>
<keyword evidence="1" id="KW-0597">Phosphoprotein</keyword>
<proteinExistence type="predicted"/>
<dbReference type="Pfam" id="PF02518">
    <property type="entry name" value="HATPase_c"/>
    <property type="match status" value="1"/>
</dbReference>
<dbReference type="RefSeq" id="WP_167207035.1">
    <property type="nucleotide sequence ID" value="NZ_CP050063.1"/>
</dbReference>
<accession>A0A6G9AJQ8</accession>
<dbReference type="InterPro" id="IPR013783">
    <property type="entry name" value="Ig-like_fold"/>
</dbReference>
<dbReference type="Pfam" id="PF07730">
    <property type="entry name" value="HisKA_3"/>
    <property type="match status" value="1"/>
</dbReference>
<dbReference type="Pfam" id="PF07495">
    <property type="entry name" value="Y_Y_Y"/>
    <property type="match status" value="1"/>
</dbReference>